<accession>A0A0L0HEA5</accession>
<dbReference type="InterPro" id="IPR039767">
    <property type="entry name" value="RALBP1"/>
</dbReference>
<dbReference type="InParanoid" id="A0A0L0HEA5"/>
<dbReference type="PROSITE" id="PS50238">
    <property type="entry name" value="RHOGAP"/>
    <property type="match status" value="1"/>
</dbReference>
<feature type="compositionally biased region" description="Pro residues" evidence="1">
    <location>
        <begin position="1"/>
        <end position="13"/>
    </location>
</feature>
<dbReference type="RefSeq" id="XP_016607103.1">
    <property type="nucleotide sequence ID" value="XM_016754217.1"/>
</dbReference>
<dbReference type="GeneID" id="27689348"/>
<feature type="compositionally biased region" description="Polar residues" evidence="1">
    <location>
        <begin position="469"/>
        <end position="481"/>
    </location>
</feature>
<dbReference type="OMA" id="RIANHAN"/>
<dbReference type="InterPro" id="IPR000198">
    <property type="entry name" value="RhoGAP_dom"/>
</dbReference>
<dbReference type="EMBL" id="KQ257459">
    <property type="protein sequence ID" value="KNC99063.1"/>
    <property type="molecule type" value="Genomic_DNA"/>
</dbReference>
<dbReference type="GO" id="GO:0031267">
    <property type="term" value="F:small GTPase binding"/>
    <property type="evidence" value="ECO:0007669"/>
    <property type="project" value="InterPro"/>
</dbReference>
<feature type="compositionally biased region" description="Polar residues" evidence="1">
    <location>
        <begin position="443"/>
        <end position="460"/>
    </location>
</feature>
<feature type="compositionally biased region" description="Basic and acidic residues" evidence="1">
    <location>
        <begin position="524"/>
        <end position="538"/>
    </location>
</feature>
<dbReference type="SMART" id="SM00324">
    <property type="entry name" value="RhoGAP"/>
    <property type="match status" value="1"/>
</dbReference>
<dbReference type="PANTHER" id="PTHR12783">
    <property type="entry name" value="RALA BINDING PROTEIN 1 RALBP1"/>
    <property type="match status" value="1"/>
</dbReference>
<protein>
    <recommendedName>
        <fullName evidence="2">Rho-GAP domain-containing protein</fullName>
    </recommendedName>
</protein>
<dbReference type="AlphaFoldDB" id="A0A0L0HEA5"/>
<dbReference type="VEuPathDB" id="FungiDB:SPPG_06012"/>
<feature type="compositionally biased region" description="Low complexity" evidence="1">
    <location>
        <begin position="385"/>
        <end position="404"/>
    </location>
</feature>
<dbReference type="InterPro" id="IPR008936">
    <property type="entry name" value="Rho_GTPase_activation_prot"/>
</dbReference>
<evidence type="ECO:0000256" key="1">
    <source>
        <dbReference type="SAM" id="MobiDB-lite"/>
    </source>
</evidence>
<feature type="region of interest" description="Disordered" evidence="1">
    <location>
        <begin position="1"/>
        <end position="57"/>
    </location>
</feature>
<feature type="compositionally biased region" description="Polar residues" evidence="1">
    <location>
        <begin position="421"/>
        <end position="433"/>
    </location>
</feature>
<dbReference type="GO" id="GO:0007264">
    <property type="term" value="P:small GTPase-mediated signal transduction"/>
    <property type="evidence" value="ECO:0007669"/>
    <property type="project" value="InterPro"/>
</dbReference>
<feature type="domain" description="Rho-GAP" evidence="2">
    <location>
        <begin position="161"/>
        <end position="382"/>
    </location>
</feature>
<feature type="region of interest" description="Disordered" evidence="1">
    <location>
        <begin position="513"/>
        <end position="545"/>
    </location>
</feature>
<gene>
    <name evidence="3" type="ORF">SPPG_06012</name>
</gene>
<organism evidence="3 4">
    <name type="scientific">Spizellomyces punctatus (strain DAOM BR117)</name>
    <dbReference type="NCBI Taxonomy" id="645134"/>
    <lineage>
        <taxon>Eukaryota</taxon>
        <taxon>Fungi</taxon>
        <taxon>Fungi incertae sedis</taxon>
        <taxon>Chytridiomycota</taxon>
        <taxon>Chytridiomycota incertae sedis</taxon>
        <taxon>Chytridiomycetes</taxon>
        <taxon>Spizellomycetales</taxon>
        <taxon>Spizellomycetaceae</taxon>
        <taxon>Spizellomyces</taxon>
    </lineage>
</organism>
<evidence type="ECO:0000313" key="4">
    <source>
        <dbReference type="Proteomes" id="UP000053201"/>
    </source>
</evidence>
<dbReference type="STRING" id="645134.A0A0L0HEA5"/>
<dbReference type="eggNOG" id="KOG4269">
    <property type="taxonomic scope" value="Eukaryota"/>
</dbReference>
<feature type="compositionally biased region" description="Low complexity" evidence="1">
    <location>
        <begin position="80"/>
        <end position="92"/>
    </location>
</feature>
<dbReference type="PANTHER" id="PTHR12783:SF5">
    <property type="entry name" value="RALA-BINDING PROTEIN 1"/>
    <property type="match status" value="1"/>
</dbReference>
<dbReference type="SUPFAM" id="SSF48350">
    <property type="entry name" value="GTPase activation domain, GAP"/>
    <property type="match status" value="1"/>
</dbReference>
<feature type="compositionally biased region" description="Polar residues" evidence="1">
    <location>
        <begin position="16"/>
        <end position="35"/>
    </location>
</feature>
<dbReference type="GO" id="GO:0005096">
    <property type="term" value="F:GTPase activator activity"/>
    <property type="evidence" value="ECO:0007669"/>
    <property type="project" value="InterPro"/>
</dbReference>
<dbReference type="Pfam" id="PF00620">
    <property type="entry name" value="RhoGAP"/>
    <property type="match status" value="1"/>
</dbReference>
<dbReference type="Gene3D" id="1.10.555.10">
    <property type="entry name" value="Rho GTPase activation protein"/>
    <property type="match status" value="1"/>
</dbReference>
<reference evidence="3 4" key="1">
    <citation type="submission" date="2009-08" db="EMBL/GenBank/DDBJ databases">
        <title>The Genome Sequence of Spizellomyces punctatus strain DAOM BR117.</title>
        <authorList>
            <consortium name="The Broad Institute Genome Sequencing Platform"/>
            <person name="Russ C."/>
            <person name="Cuomo C."/>
            <person name="Shea T."/>
            <person name="Young S.K."/>
            <person name="Zeng Q."/>
            <person name="Koehrsen M."/>
            <person name="Haas B."/>
            <person name="Borodovsky M."/>
            <person name="Guigo R."/>
            <person name="Alvarado L."/>
            <person name="Berlin A."/>
            <person name="Bochicchio J."/>
            <person name="Borenstein D."/>
            <person name="Chapman S."/>
            <person name="Chen Z."/>
            <person name="Engels R."/>
            <person name="Freedman E."/>
            <person name="Gellesch M."/>
            <person name="Goldberg J."/>
            <person name="Griggs A."/>
            <person name="Gujja S."/>
            <person name="Heiman D."/>
            <person name="Hepburn T."/>
            <person name="Howarth C."/>
            <person name="Jen D."/>
            <person name="Larson L."/>
            <person name="Lewis B."/>
            <person name="Mehta T."/>
            <person name="Park D."/>
            <person name="Pearson M."/>
            <person name="Roberts A."/>
            <person name="Saif S."/>
            <person name="Shenoy N."/>
            <person name="Sisk P."/>
            <person name="Stolte C."/>
            <person name="Sykes S."/>
            <person name="Thomson T."/>
            <person name="Walk T."/>
            <person name="White J."/>
            <person name="Yandava C."/>
            <person name="Burger G."/>
            <person name="Gray M.W."/>
            <person name="Holland P.W.H."/>
            <person name="King N."/>
            <person name="Lang F.B.F."/>
            <person name="Roger A.J."/>
            <person name="Ruiz-Trillo I."/>
            <person name="Lander E."/>
            <person name="Nusbaum C."/>
        </authorList>
    </citation>
    <scope>NUCLEOTIDE SEQUENCE [LARGE SCALE GENOMIC DNA]</scope>
    <source>
        <strain evidence="3 4">DAOM BR117</strain>
    </source>
</reference>
<proteinExistence type="predicted"/>
<feature type="region of interest" description="Disordered" evidence="1">
    <location>
        <begin position="367"/>
        <end position="486"/>
    </location>
</feature>
<evidence type="ECO:0000313" key="3">
    <source>
        <dbReference type="EMBL" id="KNC99063.1"/>
    </source>
</evidence>
<evidence type="ECO:0000259" key="2">
    <source>
        <dbReference type="PROSITE" id="PS50238"/>
    </source>
</evidence>
<name>A0A0L0HEA5_SPIPD</name>
<feature type="region of interest" description="Disordered" evidence="1">
    <location>
        <begin position="69"/>
        <end position="95"/>
    </location>
</feature>
<keyword evidence="4" id="KW-1185">Reference proteome</keyword>
<sequence length="545" mass="59201">MSRFPPPIIPPRPGTKASSQGFAPITDMQQHQFSPFENDADDVSTLPSPGFPSDALHDTEEILAFYPSTTSSTFPTDQTQNQSQKPSLSQLKQKFKSKASEAAKVTAEWRARAAEKGSELQNKARVVVGEWENKARERASARGGHTPSRSAGDVPNLVFGVSLSEVVQISRVGNVGNMGYPDWIVRNVPAVAYRCVEFLDVFGLEEIGIYRVSGSTTQVGHLKNMFNSGADVELLGQQIDPNAVASLFKAWLRELPESTLTSALTPKFTHIYQGPETNGPPDPAQIAADPQRFSQARSLATQLPLENRALLCLLFGHLFRVQAREPTNKMGIPNLQVIFCPTLGLSSTLFAVLCLRWKDLFDDGESARETVSLDRKRRPNSIVGTTPSRPASTSSTTSSVSLDSGMEGPVKPARQRPVSVASISSGLGRTQGEQRPVSFVGTPRSQLLSSQRSIPSQNGRSEPDVSVAIPNSTHPPTQPIQNLLDMDPFSDDNEAYGPVLVPVPVPVVPVPVAIDKPLPPRPPKRIDSWQHMDAEQKVGVKGRGR</sequence>
<dbReference type="OrthoDB" id="185175at2759"/>
<dbReference type="Proteomes" id="UP000053201">
    <property type="component" value="Unassembled WGS sequence"/>
</dbReference>